<name>A0ABV3RYM4_9GAMM</name>
<sequence length="169" mass="18454">MNQSTITAALSAAERETVLEYTSGCFVLPGHSPHGPDHWHRVRHNGLLLAGATGANRRVIELFAFFHDSCRETDGWDIEHGPKGAELALAYHAEGLLPASDAELDLLVIACRGHTVERTHADATIATCWDADRLDLPRVGIKVDPQYLCTDAARDPVVIREAEGRAVVR</sequence>
<organism evidence="1 2">
    <name type="scientific">Spiribacter roseus</name>
    <dbReference type="NCBI Taxonomy" id="1855875"/>
    <lineage>
        <taxon>Bacteria</taxon>
        <taxon>Pseudomonadati</taxon>
        <taxon>Pseudomonadota</taxon>
        <taxon>Gammaproteobacteria</taxon>
        <taxon>Chromatiales</taxon>
        <taxon>Ectothiorhodospiraceae</taxon>
        <taxon>Spiribacter</taxon>
    </lineage>
</organism>
<comment type="caution">
    <text evidence="1">The sequence shown here is derived from an EMBL/GenBank/DDBJ whole genome shotgun (WGS) entry which is preliminary data.</text>
</comment>
<evidence type="ECO:0000313" key="2">
    <source>
        <dbReference type="Proteomes" id="UP001556636"/>
    </source>
</evidence>
<evidence type="ECO:0000313" key="1">
    <source>
        <dbReference type="EMBL" id="MEX0373298.1"/>
    </source>
</evidence>
<protein>
    <recommendedName>
        <fullName evidence="3">HD domain-containing protein</fullName>
    </recommendedName>
</protein>
<dbReference type="Proteomes" id="UP001556636">
    <property type="component" value="Unassembled WGS sequence"/>
</dbReference>
<gene>
    <name evidence="1" type="ORF">V6X51_07580</name>
</gene>
<dbReference type="SUPFAM" id="SSF109604">
    <property type="entry name" value="HD-domain/PDEase-like"/>
    <property type="match status" value="1"/>
</dbReference>
<dbReference type="Gene3D" id="1.10.3210.10">
    <property type="entry name" value="Hypothetical protein af1432"/>
    <property type="match status" value="1"/>
</dbReference>
<dbReference type="RefSeq" id="WP_367951632.1">
    <property type="nucleotide sequence ID" value="NZ_JBAKFG010000003.1"/>
</dbReference>
<keyword evidence="2" id="KW-1185">Reference proteome</keyword>
<dbReference type="EMBL" id="JBAKFG010000003">
    <property type="protein sequence ID" value="MEX0373298.1"/>
    <property type="molecule type" value="Genomic_DNA"/>
</dbReference>
<reference evidence="1 2" key="1">
    <citation type="submission" date="2024-02" db="EMBL/GenBank/DDBJ databases">
        <title>New especies of Spiribacter isolated from saline water.</title>
        <authorList>
            <person name="Leon M.J."/>
            <person name="De La Haba R."/>
            <person name="Sanchez-Porro C."/>
            <person name="Ventosa A."/>
        </authorList>
    </citation>
    <scope>NUCLEOTIDE SEQUENCE [LARGE SCALE GENOMIC DNA]</scope>
    <source>
        <strain evidence="2">ag22IC6-196</strain>
    </source>
</reference>
<accession>A0ABV3RYM4</accession>
<evidence type="ECO:0008006" key="3">
    <source>
        <dbReference type="Google" id="ProtNLM"/>
    </source>
</evidence>
<proteinExistence type="predicted"/>